<dbReference type="GO" id="GO:0098046">
    <property type="term" value="C:type V protein secretion system complex"/>
    <property type="evidence" value="ECO:0007669"/>
    <property type="project" value="TreeGrafter"/>
</dbReference>
<dbReference type="PROSITE" id="PS51779">
    <property type="entry name" value="POTRA"/>
    <property type="match status" value="1"/>
</dbReference>
<evidence type="ECO:0000259" key="10">
    <source>
        <dbReference type="PROSITE" id="PS51779"/>
    </source>
</evidence>
<evidence type="ECO:0000256" key="1">
    <source>
        <dbReference type="ARBA" id="ARBA00004442"/>
    </source>
</evidence>
<proteinExistence type="inferred from homology"/>
<name>A0A4R3I0B6_PAULE</name>
<evidence type="ECO:0000256" key="8">
    <source>
        <dbReference type="ARBA" id="ARBA00023237"/>
    </source>
</evidence>
<accession>A0A4R3I0B6</accession>
<feature type="domain" description="POTRA" evidence="10">
    <location>
        <begin position="36"/>
        <end position="111"/>
    </location>
</feature>
<dbReference type="Proteomes" id="UP000295382">
    <property type="component" value="Unassembled WGS sequence"/>
</dbReference>
<evidence type="ECO:0000256" key="4">
    <source>
        <dbReference type="ARBA" id="ARBA00022452"/>
    </source>
</evidence>
<dbReference type="Pfam" id="PF08479">
    <property type="entry name" value="POTRA_2"/>
    <property type="match status" value="1"/>
</dbReference>
<dbReference type="PANTHER" id="PTHR34597:SF6">
    <property type="entry name" value="BLR6126 PROTEIN"/>
    <property type="match status" value="1"/>
</dbReference>
<keyword evidence="9" id="KW-0732">Signal</keyword>
<dbReference type="GO" id="GO:0046819">
    <property type="term" value="P:protein secretion by the type V secretion system"/>
    <property type="evidence" value="ECO:0007669"/>
    <property type="project" value="TreeGrafter"/>
</dbReference>
<evidence type="ECO:0000256" key="9">
    <source>
        <dbReference type="SAM" id="SignalP"/>
    </source>
</evidence>
<keyword evidence="12" id="KW-1185">Reference proteome</keyword>
<comment type="caution">
    <text evidence="11">The sequence shown here is derived from an EMBL/GenBank/DDBJ whole genome shotgun (WGS) entry which is preliminary data.</text>
</comment>
<feature type="chain" id="PRO_5020288783" evidence="9">
    <location>
        <begin position="23"/>
        <end position="534"/>
    </location>
</feature>
<dbReference type="EMBL" id="SLZQ01000001">
    <property type="protein sequence ID" value="TCS39126.1"/>
    <property type="molecule type" value="Genomic_DNA"/>
</dbReference>
<keyword evidence="7" id="KW-0472">Membrane</keyword>
<keyword evidence="8" id="KW-0998">Cell outer membrane</keyword>
<dbReference type="AlphaFoldDB" id="A0A4R3I0B6"/>
<keyword evidence="5" id="KW-0812">Transmembrane</keyword>
<protein>
    <submittedName>
        <fullName evidence="11">Hemolysin activation/secretion protein</fullName>
    </submittedName>
</protein>
<gene>
    <name evidence="11" type="ORF">EDC30_10177</name>
</gene>
<sequence length="534" mass="57339">MKYPSSGFIFGAILSAATIAHATDSAVTAGNPIGRFEISRFEVEGNTLLKPDAMRELLAPYAGKSRDFGHVQRALEALEAAYHQHGYKLVQVVLPEQELNQGVVRLRVVETRIGNVKVEGNKFFDAANIRRSLPGLREGEVPAIDDVSASLRMANESPAKKTTLNLQGSEQEGLVNAVLKVKDEKPWTVGMNVDNAGQPATGSHNIGVSFQHANVAGLDHILSLQYQTTIEKPNQVSVYGVGYHIPLYGLGDSIDLFGSYSDVNSGTVAAGLVNLNISGRGTVLGARYNQTLARRSEHDAKLIYGIDYKAFESDVQIPGVPLQLGSDVTVRPLSLSYAGTWTPASSAINYYVSAIHNLGGGENGSSQDFNLARFGASPWYKMLRLGGSVNRAFASDWQVRLMFNGQLTADALVPGEQFGAGGASSVRGYREREIINDMGFYAGAEIYTPNLCAKLASNGAQCRALAFIDGARLIRNKALPGELARSDISSIGVGMRVIVQRNLAMQLDLGHAMASAGTTSAGDNRLHFKMNLAY</sequence>
<evidence type="ECO:0000313" key="11">
    <source>
        <dbReference type="EMBL" id="TCS39126.1"/>
    </source>
</evidence>
<keyword evidence="4" id="KW-1134">Transmembrane beta strand</keyword>
<evidence type="ECO:0000256" key="7">
    <source>
        <dbReference type="ARBA" id="ARBA00023136"/>
    </source>
</evidence>
<keyword evidence="3" id="KW-0813">Transport</keyword>
<dbReference type="Pfam" id="PF03865">
    <property type="entry name" value="ShlB"/>
    <property type="match status" value="1"/>
</dbReference>
<evidence type="ECO:0000313" key="12">
    <source>
        <dbReference type="Proteomes" id="UP000295382"/>
    </source>
</evidence>
<dbReference type="InterPro" id="IPR013686">
    <property type="entry name" value="Polypept-transport_assoc_ShlB"/>
</dbReference>
<keyword evidence="6" id="KW-0653">Protein transport</keyword>
<dbReference type="InterPro" id="IPR034746">
    <property type="entry name" value="POTRA"/>
</dbReference>
<dbReference type="InterPro" id="IPR005565">
    <property type="entry name" value="Hemolysn_activator_HlyB_C"/>
</dbReference>
<evidence type="ECO:0000256" key="2">
    <source>
        <dbReference type="ARBA" id="ARBA00009055"/>
    </source>
</evidence>
<dbReference type="InterPro" id="IPR051544">
    <property type="entry name" value="TPS_OM_transporter"/>
</dbReference>
<evidence type="ECO:0000256" key="3">
    <source>
        <dbReference type="ARBA" id="ARBA00022448"/>
    </source>
</evidence>
<organism evidence="11 12">
    <name type="scientific">Paucimonas lemoignei</name>
    <name type="common">Pseudomonas lemoignei</name>
    <dbReference type="NCBI Taxonomy" id="29443"/>
    <lineage>
        <taxon>Bacteria</taxon>
        <taxon>Pseudomonadati</taxon>
        <taxon>Pseudomonadota</taxon>
        <taxon>Betaproteobacteria</taxon>
        <taxon>Burkholderiales</taxon>
        <taxon>Burkholderiaceae</taxon>
        <taxon>Paucimonas</taxon>
    </lineage>
</organism>
<comment type="similarity">
    <text evidence="2">Belongs to the TPS (TC 1.B.20) family.</text>
</comment>
<dbReference type="Gene3D" id="3.10.20.310">
    <property type="entry name" value="membrane protein fhac"/>
    <property type="match status" value="1"/>
</dbReference>
<dbReference type="GO" id="GO:0009279">
    <property type="term" value="C:cell outer membrane"/>
    <property type="evidence" value="ECO:0007669"/>
    <property type="project" value="UniProtKB-SubCell"/>
</dbReference>
<reference evidence="11 12" key="1">
    <citation type="submission" date="2019-03" db="EMBL/GenBank/DDBJ databases">
        <title>Genomic Encyclopedia of Type Strains, Phase IV (KMG-IV): sequencing the most valuable type-strain genomes for metagenomic binning, comparative biology and taxonomic classification.</title>
        <authorList>
            <person name="Goeker M."/>
        </authorList>
    </citation>
    <scope>NUCLEOTIDE SEQUENCE [LARGE SCALE GENOMIC DNA]</scope>
    <source>
        <strain evidence="11 12">DSM 7445</strain>
    </source>
</reference>
<dbReference type="OrthoDB" id="290122at2"/>
<dbReference type="GO" id="GO:0008320">
    <property type="term" value="F:protein transmembrane transporter activity"/>
    <property type="evidence" value="ECO:0007669"/>
    <property type="project" value="TreeGrafter"/>
</dbReference>
<dbReference type="RefSeq" id="WP_132256264.1">
    <property type="nucleotide sequence ID" value="NZ_SLZQ01000001.1"/>
</dbReference>
<comment type="subcellular location">
    <subcellularLocation>
        <location evidence="1">Cell outer membrane</location>
    </subcellularLocation>
</comment>
<evidence type="ECO:0000256" key="5">
    <source>
        <dbReference type="ARBA" id="ARBA00022692"/>
    </source>
</evidence>
<evidence type="ECO:0000256" key="6">
    <source>
        <dbReference type="ARBA" id="ARBA00022927"/>
    </source>
</evidence>
<dbReference type="PANTHER" id="PTHR34597">
    <property type="entry name" value="SLR1661 PROTEIN"/>
    <property type="match status" value="1"/>
</dbReference>
<feature type="signal peptide" evidence="9">
    <location>
        <begin position="1"/>
        <end position="22"/>
    </location>
</feature>
<dbReference type="Gene3D" id="2.40.160.50">
    <property type="entry name" value="membrane protein fhac: a member of the omp85/tpsb transporter family"/>
    <property type="match status" value="1"/>
</dbReference>